<reference evidence="1 2" key="1">
    <citation type="journal article" date="2019" name="Commun. Biol.">
        <title>The bagworm genome reveals a unique fibroin gene that provides high tensile strength.</title>
        <authorList>
            <person name="Kono N."/>
            <person name="Nakamura H."/>
            <person name="Ohtoshi R."/>
            <person name="Tomita M."/>
            <person name="Numata K."/>
            <person name="Arakawa K."/>
        </authorList>
    </citation>
    <scope>NUCLEOTIDE SEQUENCE [LARGE SCALE GENOMIC DNA]</scope>
</reference>
<organism evidence="1 2">
    <name type="scientific">Eumeta variegata</name>
    <name type="common">Bagworm moth</name>
    <name type="synonym">Eumeta japonica</name>
    <dbReference type="NCBI Taxonomy" id="151549"/>
    <lineage>
        <taxon>Eukaryota</taxon>
        <taxon>Metazoa</taxon>
        <taxon>Ecdysozoa</taxon>
        <taxon>Arthropoda</taxon>
        <taxon>Hexapoda</taxon>
        <taxon>Insecta</taxon>
        <taxon>Pterygota</taxon>
        <taxon>Neoptera</taxon>
        <taxon>Endopterygota</taxon>
        <taxon>Lepidoptera</taxon>
        <taxon>Glossata</taxon>
        <taxon>Ditrysia</taxon>
        <taxon>Tineoidea</taxon>
        <taxon>Psychidae</taxon>
        <taxon>Oiketicinae</taxon>
        <taxon>Eumeta</taxon>
    </lineage>
</organism>
<keyword evidence="2" id="KW-1185">Reference proteome</keyword>
<gene>
    <name evidence="1" type="ORF">EVAR_57814_1</name>
</gene>
<dbReference type="EMBL" id="BGZK01001631">
    <property type="protein sequence ID" value="GBP83655.1"/>
    <property type="molecule type" value="Genomic_DNA"/>
</dbReference>
<accession>A0A4C1ZAN2</accession>
<comment type="caution">
    <text evidence="1">The sequence shown here is derived from an EMBL/GenBank/DDBJ whole genome shotgun (WGS) entry which is preliminary data.</text>
</comment>
<dbReference type="Proteomes" id="UP000299102">
    <property type="component" value="Unassembled WGS sequence"/>
</dbReference>
<evidence type="ECO:0000313" key="1">
    <source>
        <dbReference type="EMBL" id="GBP83655.1"/>
    </source>
</evidence>
<protein>
    <submittedName>
        <fullName evidence="1">Uncharacterized protein</fullName>
    </submittedName>
</protein>
<dbReference type="AlphaFoldDB" id="A0A4C1ZAN2"/>
<evidence type="ECO:0000313" key="2">
    <source>
        <dbReference type="Proteomes" id="UP000299102"/>
    </source>
</evidence>
<proteinExistence type="predicted"/>
<name>A0A4C1ZAN2_EUMVA</name>
<sequence>MIYGGGVALDCPVIVLSRADAPPESYLICGHFIGAKAQREVRKCTVQCTKLYRSESPAHRVTRNVQVQHSSTFPPSPSFPF</sequence>